<dbReference type="CDD" id="cd24013">
    <property type="entry name" value="ASKHA_ATPase_BT3980-like"/>
    <property type="match status" value="1"/>
</dbReference>
<name>A0A1B9XYK9_9FLAO</name>
<dbReference type="Pfam" id="PF12864">
    <property type="entry name" value="DUF3822"/>
    <property type="match status" value="1"/>
</dbReference>
<keyword evidence="2" id="KW-1185">Reference proteome</keyword>
<sequence>MKLLIKKTKKSSNIIAKNKSLSIQFSLDGFSFCITNSDTKEFLLFTQYSFEQSIKTPELLLEKIITIFGNDKDLQQDFITVFAIHQNNLATLVPNEYFDRNSLDSYLKYTVKTLATDFITYDSLKSKTAATVYIPYVNINNYLFQNFGEFEYKHHSTVLIDKLLNYSKEDSEKQFFVHVSTNQLDIVVCHQNNLVFYNSFYFTTKEDFIYYILFTAEQLQMNPNKFQLTLMGAIEKTSELYSITYNYVRNVHFFKPIKNFFTDSEEFSNHSNFILVS</sequence>
<organism evidence="1 2">
    <name type="scientific">Tenacibaculum soleae</name>
    <dbReference type="NCBI Taxonomy" id="447689"/>
    <lineage>
        <taxon>Bacteria</taxon>
        <taxon>Pseudomonadati</taxon>
        <taxon>Bacteroidota</taxon>
        <taxon>Flavobacteriia</taxon>
        <taxon>Flavobacteriales</taxon>
        <taxon>Flavobacteriaceae</taxon>
        <taxon>Tenacibaculum</taxon>
    </lineage>
</organism>
<dbReference type="RefSeq" id="WP_068705397.1">
    <property type="nucleotide sequence ID" value="NZ_MAKX01000013.1"/>
</dbReference>
<reference evidence="1 2" key="1">
    <citation type="submission" date="2016-06" db="EMBL/GenBank/DDBJ databases">
        <title>Draft Genome Sequence of Tenacibaculum soleae UCD-KL19.</title>
        <authorList>
            <person name="Eisen J.A."/>
            <person name="Coil D.A."/>
            <person name="Lujan K.M."/>
        </authorList>
    </citation>
    <scope>NUCLEOTIDE SEQUENCE [LARGE SCALE GENOMIC DNA]</scope>
    <source>
        <strain evidence="1 2">UCD-KL19</strain>
    </source>
</reference>
<dbReference type="Proteomes" id="UP000093186">
    <property type="component" value="Unassembled WGS sequence"/>
</dbReference>
<evidence type="ECO:0000313" key="1">
    <source>
        <dbReference type="EMBL" id="OCK42643.1"/>
    </source>
</evidence>
<dbReference type="AlphaFoldDB" id="A0A1B9XYK9"/>
<evidence type="ECO:0000313" key="2">
    <source>
        <dbReference type="Proteomes" id="UP000093186"/>
    </source>
</evidence>
<gene>
    <name evidence="1" type="ORF">BA195_10755</name>
</gene>
<evidence type="ECO:0008006" key="3">
    <source>
        <dbReference type="Google" id="ProtNLM"/>
    </source>
</evidence>
<dbReference type="InterPro" id="IPR024213">
    <property type="entry name" value="DUF3822"/>
</dbReference>
<comment type="caution">
    <text evidence="1">The sequence shown here is derived from an EMBL/GenBank/DDBJ whole genome shotgun (WGS) entry which is preliminary data.</text>
</comment>
<dbReference type="Gene3D" id="3.30.420.250">
    <property type="match status" value="1"/>
</dbReference>
<dbReference type="Gene3D" id="3.30.420.260">
    <property type="match status" value="1"/>
</dbReference>
<proteinExistence type="predicted"/>
<accession>A0A1B9XYK9</accession>
<protein>
    <recommendedName>
        <fullName evidence="3">DUF3822 domain-containing protein</fullName>
    </recommendedName>
</protein>
<dbReference type="OrthoDB" id="658622at2"/>
<dbReference type="EMBL" id="MAKX01000013">
    <property type="protein sequence ID" value="OCK42643.1"/>
    <property type="molecule type" value="Genomic_DNA"/>
</dbReference>
<dbReference type="STRING" id="447689.BA195_10755"/>